<organism evidence="3 4">
    <name type="scientific">Acropora cervicornis</name>
    <name type="common">Staghorn coral</name>
    <dbReference type="NCBI Taxonomy" id="6130"/>
    <lineage>
        <taxon>Eukaryota</taxon>
        <taxon>Metazoa</taxon>
        <taxon>Cnidaria</taxon>
        <taxon>Anthozoa</taxon>
        <taxon>Hexacorallia</taxon>
        <taxon>Scleractinia</taxon>
        <taxon>Astrocoeniina</taxon>
        <taxon>Acroporidae</taxon>
        <taxon>Acropora</taxon>
    </lineage>
</organism>
<feature type="coiled-coil region" evidence="1">
    <location>
        <begin position="887"/>
        <end position="914"/>
    </location>
</feature>
<accession>A0AAD9QGF2</accession>
<reference evidence="3" key="1">
    <citation type="journal article" date="2023" name="G3 (Bethesda)">
        <title>Whole genome assembly and annotation of the endangered Caribbean coral Acropora cervicornis.</title>
        <authorList>
            <person name="Selwyn J.D."/>
            <person name="Vollmer S.V."/>
        </authorList>
    </citation>
    <scope>NUCLEOTIDE SEQUENCE</scope>
    <source>
        <strain evidence="3">K2</strain>
    </source>
</reference>
<name>A0AAD9QGF2_ACRCE</name>
<protein>
    <recommendedName>
        <fullName evidence="5">UVR domain-containing protein</fullName>
    </recommendedName>
</protein>
<feature type="region of interest" description="Disordered" evidence="2">
    <location>
        <begin position="154"/>
        <end position="185"/>
    </location>
</feature>
<reference evidence="3" key="2">
    <citation type="journal article" date="2023" name="Science">
        <title>Genomic signatures of disease resistance in endangered staghorn corals.</title>
        <authorList>
            <person name="Vollmer S.V."/>
            <person name="Selwyn J.D."/>
            <person name="Despard B.A."/>
            <person name="Roesel C.L."/>
        </authorList>
    </citation>
    <scope>NUCLEOTIDE SEQUENCE</scope>
    <source>
        <strain evidence="3">K2</strain>
    </source>
</reference>
<evidence type="ECO:0000313" key="3">
    <source>
        <dbReference type="EMBL" id="KAK2560481.1"/>
    </source>
</evidence>
<feature type="compositionally biased region" description="Low complexity" evidence="2">
    <location>
        <begin position="7"/>
        <end position="18"/>
    </location>
</feature>
<dbReference type="GO" id="GO:0005874">
    <property type="term" value="C:microtubule"/>
    <property type="evidence" value="ECO:0007669"/>
    <property type="project" value="TreeGrafter"/>
</dbReference>
<evidence type="ECO:0000256" key="1">
    <source>
        <dbReference type="SAM" id="Coils"/>
    </source>
</evidence>
<dbReference type="GO" id="GO:0005815">
    <property type="term" value="C:microtubule organizing center"/>
    <property type="evidence" value="ECO:0007669"/>
    <property type="project" value="TreeGrafter"/>
</dbReference>
<keyword evidence="4" id="KW-1185">Reference proteome</keyword>
<feature type="region of interest" description="Disordered" evidence="2">
    <location>
        <begin position="1"/>
        <end position="37"/>
    </location>
</feature>
<sequence>RSKKSKASSSQEKTSQTSGDDVKAVSASRLTGQDMESCDMRTSLFSGMTFTSLPLTATREDLTLKGHTNLMPTKKQLFPTGKLQPTFPDFTTSIPKSDSKLLPESIQPTPMNTQQQSNQITTKKKRTRNFVRPGYARQPETTACEVTAKTWDVSEKKSCGNKEQEDVSKEGTPSTSEENLNQDFDTNVDTNSFILSEETAIDDLSLDIPNQRHSLNELEETSFSDGRGSDEKPVETSFDESSEVSMPLESEGIIYSSELNEKFSYEIENSMLPSCLPLRTDDAENDALERQMLEMQTELQSNEENDLQQETSQLMDDDHQCASTMEASGESTTPVTDAHYTSCLNSTNKLNFALQSIELKLASLSEDKKSVTSIEEELFHLYSETENDKCEKKHQITELQKEESQALANDNYDLAENISNRIDQLKADLESSHYRLPANDKKVERALKLRAEIAEKEAAIYRDSQGSLQHLHEEHCECLKKHLEITASWSSREKQHLSSERQRLERAKDHLHLDKEHVEAEYLELNKEILDQTKEFQKRKDELAKERGSLQDEIAALEERLAKLRETEADLTEAIQKEENKIESVQNRFIPQQRRLDKQKHEIEAREKALQEEFDSLQSTLNQFDEQTTENKSKEKELTSILSAASEGLTKFKDIISELEEEQSRVQEFLNMEHFDFVTDAKLPSLHIKQKEVSQQIKNLSNSVQMKRRSADTLRKRVNLTEAQIFDLDAAKEIAKQDRNFKEAKRLKEERDAMHQDGIKGQEELESLLKKIAEDKKSLEEYEEESNELDMQISQQDGVAALATVEKAAVIIQQLQEKIKRTRENNLVRRLLEIEVKTCLNVISDLCQKHGISMPAVDKTQIGTPEEDNEITNATLEEPKITQREVLEESTEDKTELLERFNELEAKLEAAVEVEDFDEADILSKY</sequence>
<feature type="coiled-coil region" evidence="1">
    <location>
        <begin position="278"/>
        <end position="305"/>
    </location>
</feature>
<dbReference type="AlphaFoldDB" id="A0AAD9QGF2"/>
<comment type="caution">
    <text evidence="3">The sequence shown here is derived from an EMBL/GenBank/DDBJ whole genome shotgun (WGS) entry which is preliminary data.</text>
</comment>
<dbReference type="Proteomes" id="UP001249851">
    <property type="component" value="Unassembled WGS sequence"/>
</dbReference>
<dbReference type="GO" id="GO:0060271">
    <property type="term" value="P:cilium assembly"/>
    <property type="evidence" value="ECO:0007669"/>
    <property type="project" value="TreeGrafter"/>
</dbReference>
<evidence type="ECO:0000313" key="4">
    <source>
        <dbReference type="Proteomes" id="UP001249851"/>
    </source>
</evidence>
<evidence type="ECO:0000256" key="2">
    <source>
        <dbReference type="SAM" id="MobiDB-lite"/>
    </source>
</evidence>
<evidence type="ECO:0008006" key="5">
    <source>
        <dbReference type="Google" id="ProtNLM"/>
    </source>
</evidence>
<dbReference type="PANTHER" id="PTHR14332:SF3">
    <property type="entry name" value="DISRUPTED IN SCHIZOPHRENIA 1 PROTEIN"/>
    <property type="match status" value="1"/>
</dbReference>
<feature type="coiled-coil region" evidence="1">
    <location>
        <begin position="501"/>
        <end position="637"/>
    </location>
</feature>
<proteinExistence type="predicted"/>
<feature type="compositionally biased region" description="Polar residues" evidence="2">
    <location>
        <begin position="171"/>
        <end position="185"/>
    </location>
</feature>
<feature type="compositionally biased region" description="Polar residues" evidence="2">
    <location>
        <begin position="106"/>
        <end position="121"/>
    </location>
</feature>
<dbReference type="PANTHER" id="PTHR14332">
    <property type="entry name" value="DISRUPTED IN SCHIZOPHRENIA 1 PROTEIN"/>
    <property type="match status" value="1"/>
</dbReference>
<gene>
    <name evidence="3" type="ORF">P5673_016835</name>
</gene>
<keyword evidence="1" id="KW-0175">Coiled coil</keyword>
<feature type="region of interest" description="Disordered" evidence="2">
    <location>
        <begin position="106"/>
        <end position="125"/>
    </location>
</feature>
<feature type="compositionally biased region" description="Basic and acidic residues" evidence="2">
    <location>
        <begin position="154"/>
        <end position="169"/>
    </location>
</feature>
<dbReference type="GO" id="GO:0045111">
    <property type="term" value="C:intermediate filament cytoskeleton"/>
    <property type="evidence" value="ECO:0007669"/>
    <property type="project" value="TreeGrafter"/>
</dbReference>
<feature type="region of interest" description="Disordered" evidence="2">
    <location>
        <begin position="215"/>
        <end position="245"/>
    </location>
</feature>
<dbReference type="EMBL" id="JARQWQ010000036">
    <property type="protein sequence ID" value="KAK2560481.1"/>
    <property type="molecule type" value="Genomic_DNA"/>
</dbReference>
<feature type="non-terminal residue" evidence="3">
    <location>
        <position position="1"/>
    </location>
</feature>
<feature type="coiled-coil region" evidence="1">
    <location>
        <begin position="762"/>
        <end position="825"/>
    </location>
</feature>
<dbReference type="InterPro" id="IPR026081">
    <property type="entry name" value="DISC1"/>
</dbReference>